<evidence type="ECO:0000313" key="3">
    <source>
        <dbReference type="EMBL" id="CAF4940947.1"/>
    </source>
</evidence>
<feature type="region of interest" description="Disordered" evidence="1">
    <location>
        <begin position="1886"/>
        <end position="1929"/>
    </location>
</feature>
<feature type="compositionally biased region" description="Polar residues" evidence="1">
    <location>
        <begin position="1964"/>
        <end position="1974"/>
    </location>
</feature>
<evidence type="ECO:0000313" key="4">
    <source>
        <dbReference type="Proteomes" id="UP000663880"/>
    </source>
</evidence>
<keyword evidence="2" id="KW-1133">Transmembrane helix</keyword>
<dbReference type="EMBL" id="CAJOBZ010000066">
    <property type="protein sequence ID" value="CAF4940947.1"/>
    <property type="molecule type" value="Genomic_DNA"/>
</dbReference>
<feature type="region of interest" description="Disordered" evidence="1">
    <location>
        <begin position="1688"/>
        <end position="1714"/>
    </location>
</feature>
<accession>A0A821XDH6</accession>
<sequence length="2245" mass="253581">MSGPLGVGNYASFIIWFGVLCIYVSLLTITILGVVFILRKRRSSILKSQRPPRTPFSELEFNVATPTDTTKSRRVSFSKRTGVAEFVTNEATTTWKNFYEEHNKSLETSGNDAQNGQRPQSIGQLGRHIFDQQFEEVEAIDFGGTFLPTETLAQQLHNSLNVNITQQLAALECTGEKLAIPQQNFELSELTDQRSKLFNDELTIPAMAEMSNQMNFDFSAMHNKCDDLDEIQKDLNRVHQNVVGPANFGNVSEYIEVDLNMTNVGVRNDDDMSITETVHIPKVQEVVKSASKKSITTFSLDDKENIALNPYAPICESENFAIEEKNEVLVFDGKKLTVQIEKKSICAPVSLESRPRKTIILNTDDDLPNFISDRNPCLKLQEVDQQNLDDVSRCRTTLFEDKSMTQALPGKVIEAIPVNIDQNEAQINPERGRTIICNDDCNMSTTQVISTKIYNQDQKVVQNNAERRRTIVYGNDCDISMTQALSSNVIIDAYTAQANEKRQTIVFENDGDLSLTQAVPNIKVMHNKENPSEAKVEKRRTIIFENDEDLSLTQAVPTIEVMHNKENPSEAKVEKRQTIIFESDGDLSLTQNIPTVEVMHNKENPSEAKVEKRRTIIFENDGDLSLTQNIPTVEVMHNKENPSEAKVEKRRTIIFENDGDLSLTQNIPTVEVMHNKENPSEAKVEKRRTIIFENDGDLSLTQNIPTVEVMHNKENPSEAKVEKRRTIIFENDGDLSLTQNIPTVEVMHNKENPSEAKVEKRRTIIFENDGDLSLTQNIPTVEVMHNKENPSEAKVEKRRTIIFENDGDLSLTQAIPTIEVMNNKENPSEAKVEKRRTIIFENDGDLSITQAIPTDIINNKVPVETQPERRRTVVFDNDGDISITEALPTNIVNTLSREGLAKIEEKMNTIVYENDDISTMQAVSNHLLMNANKCETTNKRRTIVYEDDGDISMTQAVPAKIYQSHNNIIKTVPSEIPPPQIDNYTQNKTQNYEDLDISVNQTRPQNILSKRRTICNEDDLSMTQAIPSNMLNKNKTVMYDNNMDISITQTIPQSVFIAQIGKQTPLSTNEVTRDQTQPAQILPRIESALLRECQSTIQNVNNLQAEAKRDICVTQSENKITETKMVELNSMVLPEILVENMDISDNVPSHPTDFNMSVDELKIEEKQFQSEFSKPINEPDKPVYGNLSLNKSIPSNILTLEQNVENKQRKSQHYHESLRGNQAFVYQSITSVKISDQEGNGSSKILTEKPSRESIKENLSFIKSENNLRLTDVCVPLDITESIDRDKQIEEIKSDFEKPKVCVTGSISSQISTKTKKSILNVLLDMSTGSEECLGDKNINAVLESRSDDIKVVQDVHEDINIAEIRSSDVFRITRGSFDGPELEEFKTKTEIEEAPAIKFEENDVDDFKITLQTLKTISKNRHYEQVVSEDIEEPDLNKTNTRKSFKNADDTRELLQMLSEFTDRPALSPTIEEDMYLKEEEKYGETQTEPRRISFAANRRSIVLSKEELFNNISMAQAALQESRYLDDTFDVATEMSNGTIDIEDRNQKSLRISSDVVKELKYDDTEDDLVVSPLKKTAFGETTYMNESKEKSKVIPTYDVTDGIKELMNDLVKPMADILPFEAGNLDTSTKKSPSTISTQIQANLITSSQIDIDVELQSTPDSVADMGSSLLNKVASLGSKAIASVFPGPKLDDEQPEKTKSPRNRPSVPGHVLVFDPRNPLNNVILSTRDYENVHAYNPIRSSETLHSEREHSVQLTDSNEDKGRVETQYNVNVSIASGDAGSQINRSNTSIKSKPLSIDRSVEMKLNIRDNEINTEIAMKPNSELLDAHSSLTLVDDALARSTFEVDLDTRTESDVKTPVRVIYEMDENGCLSEKLESDLTSNEDVEVDHPKKRGLSPCVPKTDLTPKPRSKIQKMSRTRTSPKKPITVQEIMTEFNITKREQTAIVKQVNKAVDFEMRSVTSHESTQSAKSEREYSSDSSRIDFRSISEQSSKNMFEECESSTNVVAKIDMLPFMGSRDCEWEATSGDIWTFLLLRSRVRVTVKHEHSYFNASRTSVRADTPVMAVNVEMVNNDEKDPLIALCLRLATQSMRYECSRKCATAGEVPMMLKRCVSVSKTAVQWLKAMRDAMLRLAFQVDRDGCLTLKVANIRLRSVWEVSMRIELTVEDAHETAWPCANSIGISTIVADVDVAADSLNGLIKNVPHDWGHVPRTIWKLFKYLKNKPRDDDFYGINILNMVK</sequence>
<dbReference type="OrthoDB" id="7490685at2759"/>
<feature type="compositionally biased region" description="Basic residues" evidence="1">
    <location>
        <begin position="1913"/>
        <end position="1927"/>
    </location>
</feature>
<comment type="caution">
    <text evidence="3">The sequence shown here is derived from an EMBL/GenBank/DDBJ whole genome shotgun (WGS) entry which is preliminary data.</text>
</comment>
<keyword evidence="2" id="KW-0472">Membrane</keyword>
<proteinExistence type="predicted"/>
<feature type="region of interest" description="Disordered" evidence="1">
    <location>
        <begin position="1963"/>
        <end position="1986"/>
    </location>
</feature>
<keyword evidence="2" id="KW-0812">Transmembrane</keyword>
<feature type="transmembrane region" description="Helical" evidence="2">
    <location>
        <begin position="13"/>
        <end position="38"/>
    </location>
</feature>
<name>A0A821XDH6_9NEOP</name>
<reference evidence="3" key="1">
    <citation type="submission" date="2021-02" db="EMBL/GenBank/DDBJ databases">
        <authorList>
            <person name="Steward A R."/>
        </authorList>
    </citation>
    <scope>NUCLEOTIDE SEQUENCE</scope>
</reference>
<evidence type="ECO:0000256" key="2">
    <source>
        <dbReference type="SAM" id="Phobius"/>
    </source>
</evidence>
<evidence type="ECO:0000256" key="1">
    <source>
        <dbReference type="SAM" id="MobiDB-lite"/>
    </source>
</evidence>
<gene>
    <name evidence="3" type="ORF">PMACD_LOCUS14723</name>
</gene>
<organism evidence="3 4">
    <name type="scientific">Pieris macdunnoughi</name>
    <dbReference type="NCBI Taxonomy" id="345717"/>
    <lineage>
        <taxon>Eukaryota</taxon>
        <taxon>Metazoa</taxon>
        <taxon>Ecdysozoa</taxon>
        <taxon>Arthropoda</taxon>
        <taxon>Hexapoda</taxon>
        <taxon>Insecta</taxon>
        <taxon>Pterygota</taxon>
        <taxon>Neoptera</taxon>
        <taxon>Endopterygota</taxon>
        <taxon>Lepidoptera</taxon>
        <taxon>Glossata</taxon>
        <taxon>Ditrysia</taxon>
        <taxon>Papilionoidea</taxon>
        <taxon>Pieridae</taxon>
        <taxon>Pierinae</taxon>
        <taxon>Pieris</taxon>
    </lineage>
</organism>
<dbReference type="Proteomes" id="UP000663880">
    <property type="component" value="Unassembled WGS sequence"/>
</dbReference>
<keyword evidence="4" id="KW-1185">Reference proteome</keyword>
<feature type="compositionally biased region" description="Basic and acidic residues" evidence="1">
    <location>
        <begin position="1975"/>
        <end position="1986"/>
    </location>
</feature>
<feature type="compositionally biased region" description="Basic and acidic residues" evidence="1">
    <location>
        <begin position="1693"/>
        <end position="1703"/>
    </location>
</feature>
<protein>
    <submittedName>
        <fullName evidence="3">Uncharacterized protein</fullName>
    </submittedName>
</protein>